<feature type="region of interest" description="Disordered" evidence="4">
    <location>
        <begin position="1977"/>
        <end position="2068"/>
    </location>
</feature>
<sequence>MDSLSTLVVSAAKLPILNPNEFDLWKIRIEQYFLMTDNSLWEVIINGDSPVPTVVIDGVVRPATILSADQKLARRNELKSHGTLLMTLPDKHQLQKLISQLEIHGVSLSQEDVNLKFLHSLPSEWKTHTLIWRNKADLKEYSLDDLFNSLRIYEAEVKHSSIPGNPTQNLAFVSSSNTNSTTDSVSAATSVSAKRTALVETSTSNALVSQCDGIGSYDWSYQAKEEPANFALMAITSSSSSSDNEPVEATILVATPKTTSHKTNCSGKRKNRKMCFVCKSMDHLIKDCNCHAKPKAQPTPRNYAHKGYNKQHVSSTKKYPQKHIVPATLLTKSKPVYVTAVRPVSTAVPKIMVTRPRHAHSLNRKSNSAIRRHKTHSQSSKTSNSSLKVTAAKAQVVSAAKGKKGKLGNPQYDLKDKGVIDSGCSWNMTGNMSYLSNFQELKFNLFSVSQMCDKKNKVLFTNSECLVLSLDFKLPDGSQVLLRVHREKNMYNVNLKDIVPSGDLTCLFAKATTNESNLWHRRLGHGIKREFSVPRTPQQNIIAERKNRTLIEAARTMLVDLLLPIPFLVEAVNTACYVQNRVLVTKPYNKSPYELLHGRTPSIGFMRPFGCPVTILNTLNPLGKFEGKVDERFLVGYSVNSKAFRVFNSRTRIVQETLHVNFLENKPNIIGTGPTWLFDIDSLTRTMIYQPVTGGNQSNPSAGFQKEFDAKKAGEEVKQQYMLFFVWSTGSSNPQNKEGDAAFDGKEHDAEKPESAFNLSPSSSALSGEQDDITKKKDKGKSPVEYFTGNRDLNADFEDYSEDNSNNVSAAGPIVSTAGQNCSNCTNPISAAGPSHSNTSLTHGKYSFRDASQPPEMLEREDIAYSDYENVGAEADFNNLETSITVSPIPTTRTHKAHPISQIISDLSSTTQTRSMTRVIKDQVRNKARLVAQGHTQEEGIDYEEVFALVARIEAIRVFLDYASFMGFMVYQMDVKSAFLYGTIVEEVYVCQPSGFEDPDHPDKVYKVVKALYGLHQAPRAWLTEGKSASTPIDTEKPLLKDPDGEDVDVHIYSYIEYALTVNPTIYVSCIKQFWNTVAVKQSNDVSRLQALVNKKKVVVTEALIRDALHLDDAEGVDCLPNEEIFTELARMGYEKPSAMASAVIYLSTGRKFNFSKYIFESLVRNVDSSSKFYMYPRVGKGCSRVETPLFEGMLVAREPEEQGDAEEQGNNDNAAEEPVTAVLEVDGADFPMSLLQEALDTCAALTRRVEHLQHDKVTQNLEITKLKTRVKKLERAKKVKTLKLRRLRKVGTSQRVDTSDDTLMEDVSNQGRIIDELDKDEGAVLMHEKEEKETEEVKDITVDAQVEGRQAGIYQIDMDHAAKVLKVIAAISETVSTAAVVPTVTTAIVPAATVTPAPVKVVVPSTRRRRGVVIRDPEEESSAKTPTETKSKDKGKGIMVEEPKPIKKKQQVELDEAYARKLHEELNQDIDWEVAIDHNTTGFRLDHFKGMSYDDIRLIFKAKFNSNIEFLLKTKEQIEEEGNRAIASINETSAQKAAKKRRLNKEAEDSNVWKTRWTRSSMDELKKCPWSNEERRYPLSRFTLDQMLNAVRLRVEEQSEISLELISAAEKNNAAKSRKDCYCKVMLFNEENSLKHDQVKCCVEGINMVNRPKLYYNELNKVAIGYKNPLCLNRAKQVQPALYNGHEIIKNNHVPAIVHNIEDTPEIAEITRRKMKDPEYVKHKVKIAPHDYSKENFLATFTPQKQLTPEQIFWSQDLIKMKAEALKEQTTASRPIKALTVYPPNIHATLVPKRITTTGLTEGERDFEQTKECYLKEKNLLIENDNLIAECFSKEVFYVVTNFELNVSRFTEMYVAHTIVEARCLELKAELSNLRDKIHNDNHNELVISVVKDHVKPTVLAPDKYAIDVEPIPPRLRNNREAHLDYLRHLKESVQNIYKIVEEAKVEKQVTFAEQCNTSNSNTHKHIVKLNTQKTNVHMPPSTGVNRCTDASRSQPRSNTMKNRISPAKGVNKMKVEEHPRTNKSHLRATNRVDSSSHSKHTKFKKKSEKEPLNVSGAAPSFPGSFSQRGCNGRFKFRRTSSTGFPAKSISSSNAIALDHQTCLFSLPKRLKADNTNLASHLPQSCLILTLEGFPFITVNTKEYHSECSGKYHRDNA</sequence>
<dbReference type="InterPro" id="IPR012337">
    <property type="entry name" value="RNaseH-like_sf"/>
</dbReference>
<accession>A0A6L2JCZ3</accession>
<dbReference type="Gene3D" id="3.30.420.10">
    <property type="entry name" value="Ribonuclease H-like superfamily/Ribonuclease H"/>
    <property type="match status" value="1"/>
</dbReference>
<feature type="region of interest" description="Disordered" evidence="4">
    <location>
        <begin position="358"/>
        <end position="388"/>
    </location>
</feature>
<evidence type="ECO:0000313" key="6">
    <source>
        <dbReference type="EMBL" id="GEU34572.1"/>
    </source>
</evidence>
<feature type="domain" description="Integrase catalytic" evidence="5">
    <location>
        <begin position="525"/>
        <end position="600"/>
    </location>
</feature>
<feature type="compositionally biased region" description="Basic and acidic residues" evidence="4">
    <location>
        <begin position="1428"/>
        <end position="1437"/>
    </location>
</feature>
<keyword evidence="2" id="KW-0378">Hydrolase</keyword>
<dbReference type="Pfam" id="PF07727">
    <property type="entry name" value="RVT_2"/>
    <property type="match status" value="1"/>
</dbReference>
<dbReference type="InterPro" id="IPR057670">
    <property type="entry name" value="SH3_retrovirus"/>
</dbReference>
<dbReference type="GO" id="GO:0003676">
    <property type="term" value="F:nucleic acid binding"/>
    <property type="evidence" value="ECO:0007669"/>
    <property type="project" value="InterPro"/>
</dbReference>
<gene>
    <name evidence="6" type="ORF">Tci_006550</name>
</gene>
<dbReference type="InterPro" id="IPR036397">
    <property type="entry name" value="RNaseH_sf"/>
</dbReference>
<dbReference type="InterPro" id="IPR039537">
    <property type="entry name" value="Retrotran_Ty1/copia-like"/>
</dbReference>
<dbReference type="GO" id="GO:0015074">
    <property type="term" value="P:DNA integration"/>
    <property type="evidence" value="ECO:0007669"/>
    <property type="project" value="InterPro"/>
</dbReference>
<dbReference type="EMBL" id="BKCJ010000590">
    <property type="protein sequence ID" value="GEU34572.1"/>
    <property type="molecule type" value="Genomic_DNA"/>
</dbReference>
<proteinExistence type="predicted"/>
<dbReference type="PROSITE" id="PS50994">
    <property type="entry name" value="INTEGRASE"/>
    <property type="match status" value="1"/>
</dbReference>
<evidence type="ECO:0000256" key="1">
    <source>
        <dbReference type="ARBA" id="ARBA00022723"/>
    </source>
</evidence>
<evidence type="ECO:0000256" key="3">
    <source>
        <dbReference type="SAM" id="Coils"/>
    </source>
</evidence>
<dbReference type="SUPFAM" id="SSF53098">
    <property type="entry name" value="Ribonuclease H-like"/>
    <property type="match status" value="1"/>
</dbReference>
<feature type="compositionally biased region" description="Basic residues" evidence="4">
    <location>
        <begin position="2039"/>
        <end position="2048"/>
    </location>
</feature>
<dbReference type="InterPro" id="IPR013103">
    <property type="entry name" value="RVT_2"/>
</dbReference>
<organism evidence="6">
    <name type="scientific">Tanacetum cinerariifolium</name>
    <name type="common">Dalmatian daisy</name>
    <name type="synonym">Chrysanthemum cinerariifolium</name>
    <dbReference type="NCBI Taxonomy" id="118510"/>
    <lineage>
        <taxon>Eukaryota</taxon>
        <taxon>Viridiplantae</taxon>
        <taxon>Streptophyta</taxon>
        <taxon>Embryophyta</taxon>
        <taxon>Tracheophyta</taxon>
        <taxon>Spermatophyta</taxon>
        <taxon>Magnoliopsida</taxon>
        <taxon>eudicotyledons</taxon>
        <taxon>Gunneridae</taxon>
        <taxon>Pentapetalae</taxon>
        <taxon>asterids</taxon>
        <taxon>campanulids</taxon>
        <taxon>Asterales</taxon>
        <taxon>Asteraceae</taxon>
        <taxon>Asteroideae</taxon>
        <taxon>Anthemideae</taxon>
        <taxon>Anthemidinae</taxon>
        <taxon>Tanacetum</taxon>
    </lineage>
</organism>
<dbReference type="PANTHER" id="PTHR42648">
    <property type="entry name" value="TRANSPOSASE, PUTATIVE-RELATED"/>
    <property type="match status" value="1"/>
</dbReference>
<dbReference type="GO" id="GO:0016787">
    <property type="term" value="F:hydrolase activity"/>
    <property type="evidence" value="ECO:0007669"/>
    <property type="project" value="UniProtKB-KW"/>
</dbReference>
<dbReference type="GO" id="GO:0046872">
    <property type="term" value="F:metal ion binding"/>
    <property type="evidence" value="ECO:0007669"/>
    <property type="project" value="UniProtKB-KW"/>
</dbReference>
<dbReference type="PANTHER" id="PTHR42648:SF32">
    <property type="entry name" value="RIBONUCLEASE H-LIKE DOMAIN, GAG-PRE-INTEGRASE DOMAIN PROTEIN-RELATED"/>
    <property type="match status" value="1"/>
</dbReference>
<feature type="compositionally biased region" description="Basic and acidic residues" evidence="4">
    <location>
        <begin position="737"/>
        <end position="754"/>
    </location>
</feature>
<evidence type="ECO:0000259" key="5">
    <source>
        <dbReference type="PROSITE" id="PS50994"/>
    </source>
</evidence>
<feature type="compositionally biased region" description="Low complexity" evidence="4">
    <location>
        <begin position="377"/>
        <end position="386"/>
    </location>
</feature>
<keyword evidence="1" id="KW-0479">Metal-binding</keyword>
<name>A0A6L2JCZ3_TANCI</name>
<feature type="compositionally biased region" description="Polar residues" evidence="4">
    <location>
        <begin position="757"/>
        <end position="767"/>
    </location>
</feature>
<feature type="region of interest" description="Disordered" evidence="4">
    <location>
        <begin position="1413"/>
        <end position="1437"/>
    </location>
</feature>
<evidence type="ECO:0000256" key="4">
    <source>
        <dbReference type="SAM" id="MobiDB-lite"/>
    </source>
</evidence>
<dbReference type="Pfam" id="PF25597">
    <property type="entry name" value="SH3_retrovirus"/>
    <property type="match status" value="1"/>
</dbReference>
<dbReference type="InterPro" id="IPR001584">
    <property type="entry name" value="Integrase_cat-core"/>
</dbReference>
<feature type="coiled-coil region" evidence="3">
    <location>
        <begin position="1236"/>
        <end position="1291"/>
    </location>
</feature>
<feature type="region of interest" description="Disordered" evidence="4">
    <location>
        <begin position="732"/>
        <end position="787"/>
    </location>
</feature>
<comment type="caution">
    <text evidence="6">The sequence shown here is derived from an EMBL/GenBank/DDBJ whole genome shotgun (WGS) entry which is preliminary data.</text>
</comment>
<reference evidence="6" key="1">
    <citation type="journal article" date="2019" name="Sci. Rep.">
        <title>Draft genome of Tanacetum cinerariifolium, the natural source of mosquito coil.</title>
        <authorList>
            <person name="Yamashiro T."/>
            <person name="Shiraishi A."/>
            <person name="Satake H."/>
            <person name="Nakayama K."/>
        </authorList>
    </citation>
    <scope>NUCLEOTIDE SEQUENCE</scope>
</reference>
<feature type="compositionally biased region" description="Polar residues" evidence="4">
    <location>
        <begin position="1984"/>
        <end position="2004"/>
    </location>
</feature>
<keyword evidence="3" id="KW-0175">Coiled coil</keyword>
<feature type="coiled-coil region" evidence="3">
    <location>
        <begin position="1858"/>
        <end position="1885"/>
    </location>
</feature>
<evidence type="ECO:0000256" key="2">
    <source>
        <dbReference type="ARBA" id="ARBA00022801"/>
    </source>
</evidence>
<protein>
    <submittedName>
        <fullName evidence="6">Retrovirus-related Pol polyprotein from transposon TNT 1-94</fullName>
    </submittedName>
</protein>